<feature type="compositionally biased region" description="Low complexity" evidence="2">
    <location>
        <begin position="20"/>
        <end position="34"/>
    </location>
</feature>
<dbReference type="Proteomes" id="UP001258017">
    <property type="component" value="Unassembled WGS sequence"/>
</dbReference>
<sequence>MLDNASKWMSSGSSRLLKAKSSPNISKMSPSSNKETNSRLKNASRSNESTPANSGNKTPSRITRSSSRTPGKGEQTTPNRIGSSPSVDLSKTRTPLSSRTRSRVTPENQTKATANLQKNDKKKPVKATVSSPSSCTILEDRTLLKKGLTYAPAKPPKKPEALRKNLSLDRSVSLLNVPEETRKVSSLAQPSNERNKKDETTKRRQSMNRSISMWSVQSASKMEVYGNQSRKSMLSNGALCSRPSKIPLLAGRAPSLGRSLADLSQVDRGGESTLFRVVKTNLDIETDLDRSMDERIYENCREAIGEPPLGKEETPLASSEAVPIGTNLEERAARLMAELDDEDDNDNDENHQIKERIKKETINSLDCVDGVVENNGTTKSREILENSMKLSEIDVNPKKMEETTIEKEGLGNIKELRCNWERQAKALQEAKQEIKKSAILKNEDRVETPESKRKVLLGKRAKEIEHLVNFFNCKNAESAPAHHDSRDPWIKSKSNVPSYSSIESNLKKNNTESKNASEYNNGYVSDGNCSEDSGHISNENDIEWKDGGQSEQLRGSFDKERGSFFEEIARNDEARTIGVFEAPSVVVRRFVRSEKKEIVVVAESSPSVSSEASSIDSCREDVSKAIAGYDVPRDSWKATRSAAPSDPNKAGRQIFFRSGTLERLEAQRDEKLTGHIILLQARCRGYLARRKLNTLKLQDLAVRCIQRNVRKLMSVREWPWWRLYVKVAPLLNVHRTEDQLKARTEELEVLRAKVERLEQERNHLKHDNDKLEAKEPARHDELVRVELFHFLRSSIS</sequence>
<feature type="coiled-coil region" evidence="1">
    <location>
        <begin position="733"/>
        <end position="774"/>
    </location>
</feature>
<feature type="compositionally biased region" description="Basic and acidic residues" evidence="2">
    <location>
        <begin position="305"/>
        <end position="314"/>
    </location>
</feature>
<dbReference type="GO" id="GO:0005737">
    <property type="term" value="C:cytoplasm"/>
    <property type="evidence" value="ECO:0007669"/>
    <property type="project" value="TreeGrafter"/>
</dbReference>
<dbReference type="SUPFAM" id="SSF52540">
    <property type="entry name" value="P-loop containing nucleoside triphosphate hydrolases"/>
    <property type="match status" value="1"/>
</dbReference>
<feature type="compositionally biased region" description="Low complexity" evidence="2">
    <location>
        <begin position="58"/>
        <end position="70"/>
    </location>
</feature>
<gene>
    <name evidence="3" type="ORF">KPH14_003161</name>
</gene>
<keyword evidence="4" id="KW-1185">Reference proteome</keyword>
<feature type="compositionally biased region" description="Basic and acidic residues" evidence="2">
    <location>
        <begin position="480"/>
        <end position="490"/>
    </location>
</feature>
<dbReference type="PANTHER" id="PTHR45615:SF36">
    <property type="entry name" value="MYOSIN HEAVY CHAIN-LIKE, ISOFORM B-RELATED"/>
    <property type="match status" value="1"/>
</dbReference>
<dbReference type="EMBL" id="JAIFRP010000007">
    <property type="protein sequence ID" value="KAK2587453.1"/>
    <property type="molecule type" value="Genomic_DNA"/>
</dbReference>
<evidence type="ECO:0000313" key="3">
    <source>
        <dbReference type="EMBL" id="KAK2587453.1"/>
    </source>
</evidence>
<comment type="caution">
    <text evidence="3">The sequence shown here is derived from an EMBL/GenBank/DDBJ whole genome shotgun (WGS) entry which is preliminary data.</text>
</comment>
<evidence type="ECO:0000256" key="2">
    <source>
        <dbReference type="SAM" id="MobiDB-lite"/>
    </source>
</evidence>
<feature type="region of interest" description="Disordered" evidence="2">
    <location>
        <begin position="1"/>
        <end position="110"/>
    </location>
</feature>
<dbReference type="InterPro" id="IPR000048">
    <property type="entry name" value="IQ_motif_EF-hand-BS"/>
</dbReference>
<accession>A0AAD9RXT6</accession>
<feature type="compositionally biased region" description="Basic and acidic residues" evidence="2">
    <location>
        <begin position="193"/>
        <end position="202"/>
    </location>
</feature>
<organism evidence="3 4">
    <name type="scientific">Odynerus spinipes</name>
    <dbReference type="NCBI Taxonomy" id="1348599"/>
    <lineage>
        <taxon>Eukaryota</taxon>
        <taxon>Metazoa</taxon>
        <taxon>Ecdysozoa</taxon>
        <taxon>Arthropoda</taxon>
        <taxon>Hexapoda</taxon>
        <taxon>Insecta</taxon>
        <taxon>Pterygota</taxon>
        <taxon>Neoptera</taxon>
        <taxon>Endopterygota</taxon>
        <taxon>Hymenoptera</taxon>
        <taxon>Apocrita</taxon>
        <taxon>Aculeata</taxon>
        <taxon>Vespoidea</taxon>
        <taxon>Vespidae</taxon>
        <taxon>Eumeninae</taxon>
        <taxon>Odynerus</taxon>
    </lineage>
</organism>
<feature type="region of interest" description="Disordered" evidence="2">
    <location>
        <begin position="180"/>
        <end position="209"/>
    </location>
</feature>
<keyword evidence="1" id="KW-0175">Coiled coil</keyword>
<name>A0AAD9RXT6_9HYME</name>
<dbReference type="GO" id="GO:0031032">
    <property type="term" value="P:actomyosin structure organization"/>
    <property type="evidence" value="ECO:0007669"/>
    <property type="project" value="TreeGrafter"/>
</dbReference>
<dbReference type="GO" id="GO:0016460">
    <property type="term" value="C:myosin II complex"/>
    <property type="evidence" value="ECO:0007669"/>
    <property type="project" value="TreeGrafter"/>
</dbReference>
<feature type="compositionally biased region" description="Low complexity" evidence="2">
    <location>
        <begin position="92"/>
        <end position="105"/>
    </location>
</feature>
<dbReference type="PROSITE" id="PS50096">
    <property type="entry name" value="IQ"/>
    <property type="match status" value="1"/>
</dbReference>
<feature type="compositionally biased region" description="Polar residues" evidence="2">
    <location>
        <begin position="39"/>
        <end position="57"/>
    </location>
</feature>
<reference evidence="3" key="1">
    <citation type="submission" date="2021-08" db="EMBL/GenBank/DDBJ databases">
        <authorList>
            <person name="Misof B."/>
            <person name="Oliver O."/>
            <person name="Podsiadlowski L."/>
            <person name="Donath A."/>
            <person name="Peters R."/>
            <person name="Mayer C."/>
            <person name="Rust J."/>
            <person name="Gunkel S."/>
            <person name="Lesny P."/>
            <person name="Martin S."/>
            <person name="Oeyen J.P."/>
            <person name="Petersen M."/>
            <person name="Panagiotis P."/>
            <person name="Wilbrandt J."/>
            <person name="Tanja T."/>
        </authorList>
    </citation>
    <scope>NUCLEOTIDE SEQUENCE</scope>
    <source>
        <strain evidence="3">GBR_01_08_01A</strain>
        <tissue evidence="3">Thorax + abdomen</tissue>
    </source>
</reference>
<dbReference type="PANTHER" id="PTHR45615">
    <property type="entry name" value="MYOSIN HEAVY CHAIN, NON-MUSCLE"/>
    <property type="match status" value="1"/>
</dbReference>
<protein>
    <submittedName>
        <fullName evidence="3">Uncharacterized protein</fullName>
    </submittedName>
</protein>
<dbReference type="GO" id="GO:0051015">
    <property type="term" value="F:actin filament binding"/>
    <property type="evidence" value="ECO:0007669"/>
    <property type="project" value="TreeGrafter"/>
</dbReference>
<feature type="region of interest" description="Disordered" evidence="2">
    <location>
        <begin position="115"/>
        <end position="134"/>
    </location>
</feature>
<feature type="compositionally biased region" description="Polar residues" evidence="2">
    <location>
        <begin position="512"/>
        <end position="539"/>
    </location>
</feature>
<feature type="region of interest" description="Disordered" evidence="2">
    <location>
        <begin position="478"/>
        <end position="553"/>
    </location>
</feature>
<dbReference type="GO" id="GO:0032982">
    <property type="term" value="C:myosin filament"/>
    <property type="evidence" value="ECO:0007669"/>
    <property type="project" value="TreeGrafter"/>
</dbReference>
<feature type="compositionally biased region" description="Polar residues" evidence="2">
    <location>
        <begin position="492"/>
        <end position="504"/>
    </location>
</feature>
<dbReference type="InterPro" id="IPR027417">
    <property type="entry name" value="P-loop_NTPase"/>
</dbReference>
<feature type="region of interest" description="Disordered" evidence="2">
    <location>
        <begin position="305"/>
        <end position="325"/>
    </location>
</feature>
<proteinExistence type="predicted"/>
<evidence type="ECO:0000256" key="1">
    <source>
        <dbReference type="SAM" id="Coils"/>
    </source>
</evidence>
<reference evidence="3" key="2">
    <citation type="journal article" date="2023" name="Commun. Biol.">
        <title>Intrasexual cuticular hydrocarbon dimorphism in a wasp sheds light on hydrocarbon biosynthesis genes in Hymenoptera.</title>
        <authorList>
            <person name="Moris V.C."/>
            <person name="Podsiadlowski L."/>
            <person name="Martin S."/>
            <person name="Oeyen J.P."/>
            <person name="Donath A."/>
            <person name="Petersen M."/>
            <person name="Wilbrandt J."/>
            <person name="Misof B."/>
            <person name="Liedtke D."/>
            <person name="Thamm M."/>
            <person name="Scheiner R."/>
            <person name="Schmitt T."/>
            <person name="Niehuis O."/>
        </authorList>
    </citation>
    <scope>NUCLEOTIDE SEQUENCE</scope>
    <source>
        <strain evidence="3">GBR_01_08_01A</strain>
    </source>
</reference>
<dbReference type="AlphaFoldDB" id="A0AAD9RXT6"/>
<dbReference type="Pfam" id="PF00612">
    <property type="entry name" value="IQ"/>
    <property type="match status" value="1"/>
</dbReference>
<dbReference type="Gene3D" id="1.20.5.4820">
    <property type="match status" value="1"/>
</dbReference>
<feature type="compositionally biased region" description="Polar residues" evidence="2">
    <location>
        <begin position="74"/>
        <end position="89"/>
    </location>
</feature>
<evidence type="ECO:0000313" key="4">
    <source>
        <dbReference type="Proteomes" id="UP001258017"/>
    </source>
</evidence>